<dbReference type="Pfam" id="PF02577">
    <property type="entry name" value="BFN_dom"/>
    <property type="match status" value="1"/>
</dbReference>
<dbReference type="EMBL" id="DYUD01000030">
    <property type="protein sequence ID" value="HJG90013.1"/>
    <property type="molecule type" value="Genomic_DNA"/>
</dbReference>
<dbReference type="InterPro" id="IPR003729">
    <property type="entry name" value="Bi_nuclease_dom"/>
</dbReference>
<dbReference type="InterPro" id="IPR036104">
    <property type="entry name" value="BFN_sf"/>
</dbReference>
<dbReference type="GO" id="GO:0004518">
    <property type="term" value="F:nuclease activity"/>
    <property type="evidence" value="ECO:0007669"/>
    <property type="project" value="InterPro"/>
</dbReference>
<sequence>MENRIKLKVLGLTYSQVKKGAYALVLAEEEGPRRIPVVIGVAEAQSIAISLEGIIPPRPITHDLFVSFAHGFGIRLKEVCIYKFENGVFSSEMVFDDGTREIRVDARTSDAIAIALRTRSDIYVMQDIIEEAGFIYEESDERNIVRGDHEPAQKDRGLSSCSRKELKEKLEKAIAEEAYEEAARIQEELNKRDNRL</sequence>
<accession>A0A921MST8</accession>
<reference evidence="3" key="1">
    <citation type="journal article" date="2021" name="PeerJ">
        <title>Extensive microbial diversity within the chicken gut microbiome revealed by metagenomics and culture.</title>
        <authorList>
            <person name="Gilroy R."/>
            <person name="Ravi A."/>
            <person name="Getino M."/>
            <person name="Pursley I."/>
            <person name="Horton D.L."/>
            <person name="Alikhan N.F."/>
            <person name="Baker D."/>
            <person name="Gharbi K."/>
            <person name="Hall N."/>
            <person name="Watson M."/>
            <person name="Adriaenssens E.M."/>
            <person name="Foster-Nyarko E."/>
            <person name="Jarju S."/>
            <person name="Secka A."/>
            <person name="Antonio M."/>
            <person name="Oren A."/>
            <person name="Chaudhuri R.R."/>
            <person name="La Ragione R."/>
            <person name="Hildebrand F."/>
            <person name="Pallen M.J."/>
        </authorList>
    </citation>
    <scope>NUCLEOTIDE SEQUENCE</scope>
    <source>
        <strain evidence="3">CHK121-7720</strain>
    </source>
</reference>
<reference evidence="3" key="2">
    <citation type="submission" date="2021-09" db="EMBL/GenBank/DDBJ databases">
        <authorList>
            <person name="Gilroy R."/>
        </authorList>
    </citation>
    <scope>NUCLEOTIDE SEQUENCE</scope>
    <source>
        <strain evidence="3">CHK121-7720</strain>
    </source>
</reference>
<dbReference type="PANTHER" id="PTHR15160:SF1">
    <property type="entry name" value="VON HIPPEL-LINDAU DISEASE TUMOR SUPPRESSOR"/>
    <property type="match status" value="1"/>
</dbReference>
<evidence type="ECO:0000313" key="3">
    <source>
        <dbReference type="EMBL" id="HJG90013.1"/>
    </source>
</evidence>
<gene>
    <name evidence="3" type="ORF">K8U91_11160</name>
</gene>
<feature type="coiled-coil region" evidence="1">
    <location>
        <begin position="163"/>
        <end position="195"/>
    </location>
</feature>
<dbReference type="SUPFAM" id="SSF103256">
    <property type="entry name" value="Hypothetical protein TM0160"/>
    <property type="match status" value="1"/>
</dbReference>
<evidence type="ECO:0000313" key="4">
    <source>
        <dbReference type="Proteomes" id="UP000757103"/>
    </source>
</evidence>
<evidence type="ECO:0000259" key="2">
    <source>
        <dbReference type="PROSITE" id="PS51658"/>
    </source>
</evidence>
<dbReference type="Gene3D" id="3.10.690.10">
    <property type="entry name" value="Bifunctional nuclease domain"/>
    <property type="match status" value="1"/>
</dbReference>
<dbReference type="AlphaFoldDB" id="A0A921MST8"/>
<feature type="domain" description="BFN" evidence="2">
    <location>
        <begin position="4"/>
        <end position="136"/>
    </location>
</feature>
<dbReference type="PROSITE" id="PS51658">
    <property type="entry name" value="BFN"/>
    <property type="match status" value="1"/>
</dbReference>
<name>A0A921MST8_9BACT</name>
<dbReference type="PANTHER" id="PTHR15160">
    <property type="entry name" value="VON HIPPEL-LINDAU PROTEIN"/>
    <property type="match status" value="1"/>
</dbReference>
<dbReference type="Proteomes" id="UP000757103">
    <property type="component" value="Unassembled WGS sequence"/>
</dbReference>
<organism evidence="3 4">
    <name type="scientific">Barnesiella viscericola</name>
    <dbReference type="NCBI Taxonomy" id="397865"/>
    <lineage>
        <taxon>Bacteria</taxon>
        <taxon>Pseudomonadati</taxon>
        <taxon>Bacteroidota</taxon>
        <taxon>Bacteroidia</taxon>
        <taxon>Bacteroidales</taxon>
        <taxon>Barnesiellaceae</taxon>
        <taxon>Barnesiella</taxon>
    </lineage>
</organism>
<evidence type="ECO:0000256" key="1">
    <source>
        <dbReference type="SAM" id="Coils"/>
    </source>
</evidence>
<keyword evidence="1" id="KW-0175">Coiled coil</keyword>
<proteinExistence type="predicted"/>
<comment type="caution">
    <text evidence="3">The sequence shown here is derived from an EMBL/GenBank/DDBJ whole genome shotgun (WGS) entry which is preliminary data.</text>
</comment>
<dbReference type="RefSeq" id="WP_273307073.1">
    <property type="nucleotide sequence ID" value="NZ_DYUD01000030.1"/>
</dbReference>
<protein>
    <submittedName>
        <fullName evidence="3">Bifunctional nuclease family protein</fullName>
    </submittedName>
</protein>